<accession>A0AAX3JAU4</accession>
<evidence type="ECO:0000313" key="1">
    <source>
        <dbReference type="EMBL" id="VXC41944.1"/>
    </source>
</evidence>
<proteinExistence type="predicted"/>
<protein>
    <submittedName>
        <fullName evidence="1">Uncharacterized protein</fullName>
    </submittedName>
</protein>
<comment type="caution">
    <text evidence="1">The sequence shown here is derived from an EMBL/GenBank/DDBJ whole genome shotgun (WGS) entry which is preliminary data.</text>
</comment>
<sequence length="52" mass="5806">MGLAHVLIERDNVKTPMTFHYQDTTSKRSLVQGLIDGVLQLNEPCHVVLVTS</sequence>
<dbReference type="EMBL" id="CABWMH010000034">
    <property type="protein sequence ID" value="VXC41944.1"/>
    <property type="molecule type" value="Genomic_DNA"/>
</dbReference>
<name>A0AAX3JAU4_9GAMM</name>
<dbReference type="AlphaFoldDB" id="A0AAX3JAU4"/>
<reference evidence="1 2" key="1">
    <citation type="submission" date="2019-10" db="EMBL/GenBank/DDBJ databases">
        <authorList>
            <person name="Karimi E."/>
        </authorList>
    </citation>
    <scope>NUCLEOTIDE SEQUENCE [LARGE SCALE GENOMIC DNA]</scope>
    <source>
        <strain evidence="1">Pantoea sp. 111</strain>
    </source>
</reference>
<dbReference type="Proteomes" id="UP000433737">
    <property type="component" value="Unassembled WGS sequence"/>
</dbReference>
<organism evidence="1 2">
    <name type="scientific">Pantoea brenneri</name>
    <dbReference type="NCBI Taxonomy" id="472694"/>
    <lineage>
        <taxon>Bacteria</taxon>
        <taxon>Pseudomonadati</taxon>
        <taxon>Pseudomonadota</taxon>
        <taxon>Gammaproteobacteria</taxon>
        <taxon>Enterobacterales</taxon>
        <taxon>Erwiniaceae</taxon>
        <taxon>Pantoea</taxon>
    </lineage>
</organism>
<gene>
    <name evidence="1" type="ORF">PANT111_40209</name>
</gene>
<evidence type="ECO:0000313" key="2">
    <source>
        <dbReference type="Proteomes" id="UP000433737"/>
    </source>
</evidence>